<dbReference type="Proteomes" id="UP001221757">
    <property type="component" value="Unassembled WGS sequence"/>
</dbReference>
<name>A0AAD7CP91_MYCRO</name>
<proteinExistence type="predicted"/>
<evidence type="ECO:0000256" key="1">
    <source>
        <dbReference type="SAM" id="MobiDB-lite"/>
    </source>
</evidence>
<organism evidence="2 3">
    <name type="scientific">Mycena rosella</name>
    <name type="common">Pink bonnet</name>
    <name type="synonym">Agaricus rosellus</name>
    <dbReference type="NCBI Taxonomy" id="1033263"/>
    <lineage>
        <taxon>Eukaryota</taxon>
        <taxon>Fungi</taxon>
        <taxon>Dikarya</taxon>
        <taxon>Basidiomycota</taxon>
        <taxon>Agaricomycotina</taxon>
        <taxon>Agaricomycetes</taxon>
        <taxon>Agaricomycetidae</taxon>
        <taxon>Agaricales</taxon>
        <taxon>Marasmiineae</taxon>
        <taxon>Mycenaceae</taxon>
        <taxon>Mycena</taxon>
    </lineage>
</organism>
<dbReference type="EMBL" id="JARKIE010000304">
    <property type="protein sequence ID" value="KAJ7655942.1"/>
    <property type="molecule type" value="Genomic_DNA"/>
</dbReference>
<protein>
    <submittedName>
        <fullName evidence="2">Uncharacterized protein</fullName>
    </submittedName>
</protein>
<sequence length="269" mass="30011">MASEFCTGRHIPRHSRDGYTGSVEHFHQQKQHSFAFSEGRKLNIEMKVGTSPSLPEPPAFVLNSTRMILTALPIIMLGTRHTHRLDDFKSRMGLIYAVRNGHDTRATAAWNRVGGHGQQAQTHATTTICSTIHLRMTDQDLEYSEPRPVRARRKQMEPKSPPPRANSHQQIQFGTSVGVDWPRAAALEPASVESVRSPVHPGEVQLCTRRWRWRAYTRASRAHVPGPKPVVRDSVLAVHHTGLLFLQGAHGPGFAERSGGYVYTLEGAI</sequence>
<evidence type="ECO:0000313" key="3">
    <source>
        <dbReference type="Proteomes" id="UP001221757"/>
    </source>
</evidence>
<evidence type="ECO:0000313" key="2">
    <source>
        <dbReference type="EMBL" id="KAJ7655942.1"/>
    </source>
</evidence>
<keyword evidence="3" id="KW-1185">Reference proteome</keyword>
<reference evidence="2" key="1">
    <citation type="submission" date="2023-03" db="EMBL/GenBank/DDBJ databases">
        <title>Massive genome expansion in bonnet fungi (Mycena s.s.) driven by repeated elements and novel gene families across ecological guilds.</title>
        <authorList>
            <consortium name="Lawrence Berkeley National Laboratory"/>
            <person name="Harder C.B."/>
            <person name="Miyauchi S."/>
            <person name="Viragh M."/>
            <person name="Kuo A."/>
            <person name="Thoen E."/>
            <person name="Andreopoulos B."/>
            <person name="Lu D."/>
            <person name="Skrede I."/>
            <person name="Drula E."/>
            <person name="Henrissat B."/>
            <person name="Morin E."/>
            <person name="Kohler A."/>
            <person name="Barry K."/>
            <person name="LaButti K."/>
            <person name="Morin E."/>
            <person name="Salamov A."/>
            <person name="Lipzen A."/>
            <person name="Mereny Z."/>
            <person name="Hegedus B."/>
            <person name="Baldrian P."/>
            <person name="Stursova M."/>
            <person name="Weitz H."/>
            <person name="Taylor A."/>
            <person name="Grigoriev I.V."/>
            <person name="Nagy L.G."/>
            <person name="Martin F."/>
            <person name="Kauserud H."/>
        </authorList>
    </citation>
    <scope>NUCLEOTIDE SEQUENCE</scope>
    <source>
        <strain evidence="2">CBHHK067</strain>
    </source>
</reference>
<accession>A0AAD7CP91</accession>
<comment type="caution">
    <text evidence="2">The sequence shown here is derived from an EMBL/GenBank/DDBJ whole genome shotgun (WGS) entry which is preliminary data.</text>
</comment>
<dbReference type="AlphaFoldDB" id="A0AAD7CP91"/>
<feature type="region of interest" description="Disordered" evidence="1">
    <location>
        <begin position="139"/>
        <end position="171"/>
    </location>
</feature>
<gene>
    <name evidence="2" type="ORF">B0H17DRAFT_1146275</name>
</gene>